<gene>
    <name evidence="2" type="ordered locus">GbCGDNIH1_0921</name>
</gene>
<reference evidence="2 3" key="1">
    <citation type="journal article" date="2007" name="J. Bacteriol.">
        <title>Genome sequence analysis of the emerging human pathogenic acetic acid bacterium Granulibacter bethesdensis.</title>
        <authorList>
            <person name="Greenberg D.E."/>
            <person name="Porcella S.F."/>
            <person name="Zelazny A.M."/>
            <person name="Virtaneva K."/>
            <person name="Sturdevant D.E."/>
            <person name="Kupko J.J.III."/>
            <person name="Barbian K.D."/>
            <person name="Babar A."/>
            <person name="Dorward D.W."/>
            <person name="Holland S.M."/>
        </authorList>
    </citation>
    <scope>NUCLEOTIDE SEQUENCE [LARGE SCALE GENOMIC DNA]</scope>
    <source>
        <strain evidence="3">ATCC BAA-1260 / CGDNIH1</strain>
    </source>
</reference>
<sequence>MPPCSSRGWRHYPALWLPPCNRESLAETAAMTRFTTPLQRSYVRVRETGDEHMTATPSGLKRLLLVATGGLMISGCAARMDARQTQVAAACAKQADEIFTAQNPDAVYSADRYHGGVMDAPYAGIGAPGVITSGLSDSYGHNRNVINCIRRNGGSGQQPVGSLLPSTNMQSNSM</sequence>
<feature type="compositionally biased region" description="Polar residues" evidence="1">
    <location>
        <begin position="157"/>
        <end position="174"/>
    </location>
</feature>
<organism evidence="2 3">
    <name type="scientific">Granulibacter bethesdensis (strain ATCC BAA-1260 / CGDNIH1)</name>
    <dbReference type="NCBI Taxonomy" id="391165"/>
    <lineage>
        <taxon>Bacteria</taxon>
        <taxon>Pseudomonadati</taxon>
        <taxon>Pseudomonadota</taxon>
        <taxon>Alphaproteobacteria</taxon>
        <taxon>Acetobacterales</taxon>
        <taxon>Acetobacteraceae</taxon>
        <taxon>Granulibacter</taxon>
    </lineage>
</organism>
<evidence type="ECO:0000256" key="1">
    <source>
        <dbReference type="SAM" id="MobiDB-lite"/>
    </source>
</evidence>
<dbReference type="Proteomes" id="UP000001963">
    <property type="component" value="Chromosome"/>
</dbReference>
<dbReference type="KEGG" id="gbe:GbCGDNIH1_0921"/>
<accession>Q0BTN3</accession>
<protein>
    <submittedName>
        <fullName evidence="2">Secreted protein</fullName>
    </submittedName>
</protein>
<name>Q0BTN3_GRABC</name>
<proteinExistence type="predicted"/>
<evidence type="ECO:0000313" key="2">
    <source>
        <dbReference type="EMBL" id="ABI61819.2"/>
    </source>
</evidence>
<keyword evidence="3" id="KW-1185">Reference proteome</keyword>
<evidence type="ECO:0000313" key="3">
    <source>
        <dbReference type="Proteomes" id="UP000001963"/>
    </source>
</evidence>
<dbReference type="EMBL" id="CP000394">
    <property type="protein sequence ID" value="ABI61819.2"/>
    <property type="molecule type" value="Genomic_DNA"/>
</dbReference>
<feature type="region of interest" description="Disordered" evidence="1">
    <location>
        <begin position="152"/>
        <end position="174"/>
    </location>
</feature>
<dbReference type="STRING" id="391165.GbCGDNIH1_0921"/>
<dbReference type="AlphaFoldDB" id="Q0BTN3"/>